<dbReference type="InterPro" id="IPR011659">
    <property type="entry name" value="WD40"/>
</dbReference>
<dbReference type="SUPFAM" id="SSF82171">
    <property type="entry name" value="DPP6 N-terminal domain-like"/>
    <property type="match status" value="1"/>
</dbReference>
<evidence type="ECO:0000313" key="2">
    <source>
        <dbReference type="EMBL" id="ADV28656.1"/>
    </source>
</evidence>
<proteinExistence type="predicted"/>
<evidence type="ECO:0000256" key="1">
    <source>
        <dbReference type="SAM" id="SignalP"/>
    </source>
</evidence>
<keyword evidence="3" id="KW-1185">Reference proteome</keyword>
<dbReference type="OrthoDB" id="9809364at2"/>
<feature type="chain" id="PRO_5003212516" evidence="1">
    <location>
        <begin position="24"/>
        <end position="293"/>
    </location>
</feature>
<dbReference type="RefSeq" id="WP_013536481.1">
    <property type="nucleotide sequence ID" value="NC_014924.1"/>
</dbReference>
<dbReference type="eggNOG" id="COG0823">
    <property type="taxonomic scope" value="Bacteria"/>
</dbReference>
<reference evidence="2 3" key="1">
    <citation type="submission" date="2011-01" db="EMBL/GenBank/DDBJ databases">
        <title>Complete sequence of Pseudoxanthomonas suwonensis 11-1.</title>
        <authorList>
            <consortium name="US DOE Joint Genome Institute"/>
            <person name="Lucas S."/>
            <person name="Copeland A."/>
            <person name="Lapidus A."/>
            <person name="Cheng J.-F."/>
            <person name="Goodwin L."/>
            <person name="Pitluck S."/>
            <person name="Teshima H."/>
            <person name="Detter J.C."/>
            <person name="Han C."/>
            <person name="Tapia R."/>
            <person name="Land M."/>
            <person name="Hauser L."/>
            <person name="Kyrpides N."/>
            <person name="Ivanova N."/>
            <person name="Ovchinnikova G."/>
            <person name="Siebers A.K."/>
            <person name="Allgaier M."/>
            <person name="Thelen M.P."/>
            <person name="Hugenholtz P."/>
            <person name="Gladden J."/>
            <person name="Woyke T."/>
        </authorList>
    </citation>
    <scope>NUCLEOTIDE SEQUENCE [LARGE SCALE GENOMIC DNA]</scope>
    <source>
        <strain evidence="3">11-1</strain>
    </source>
</reference>
<dbReference type="InterPro" id="IPR011042">
    <property type="entry name" value="6-blade_b-propeller_TolB-like"/>
</dbReference>
<feature type="signal peptide" evidence="1">
    <location>
        <begin position="1"/>
        <end position="23"/>
    </location>
</feature>
<dbReference type="Proteomes" id="UP000008632">
    <property type="component" value="Chromosome"/>
</dbReference>
<dbReference type="AlphaFoldDB" id="E6WWV7"/>
<sequence length="293" mass="31226">MRRHLLTALCLSLLLPATASALAEFGIEGLWTASTRDDELRGSISPDGQWLAWASDREGGPGGMDLWIARRDGIRWVDPQPLPFNTPGPETEPAFSPDGRWLYFASRRKGGRGGLDLYRVAFDGQRWGAPEPLAALNTPGDEHSPTPGHDRLLFSSNGHNAGGGLDLFAARIRPEGSVELSGALPGINTTADELDVMELDGGRALLFARRDRATGNARLYLAICQGAAYAEQGPWGLSFNSEERSTRAPVVDLSRPADLLVTGSAPAPKAGKGDLYRVAAPTLRGADGCMPGT</sequence>
<accession>E6WWV7</accession>
<keyword evidence="1" id="KW-0732">Signal</keyword>
<dbReference type="Gene3D" id="2.120.10.30">
    <property type="entry name" value="TolB, C-terminal domain"/>
    <property type="match status" value="1"/>
</dbReference>
<dbReference type="HOGENOM" id="CLU_949802_0_0_6"/>
<dbReference type="CDD" id="cd15482">
    <property type="entry name" value="Sialidase_non-viral"/>
    <property type="match status" value="1"/>
</dbReference>
<name>E6WWV7_PSEUU</name>
<dbReference type="STRING" id="743721.Psesu_2831"/>
<organism evidence="2 3">
    <name type="scientific">Pseudoxanthomonas suwonensis (strain 11-1)</name>
    <dbReference type="NCBI Taxonomy" id="743721"/>
    <lineage>
        <taxon>Bacteria</taxon>
        <taxon>Pseudomonadati</taxon>
        <taxon>Pseudomonadota</taxon>
        <taxon>Gammaproteobacteria</taxon>
        <taxon>Lysobacterales</taxon>
        <taxon>Lysobacteraceae</taxon>
        <taxon>Pseudoxanthomonas</taxon>
    </lineage>
</organism>
<dbReference type="EMBL" id="CP002446">
    <property type="protein sequence ID" value="ADV28656.1"/>
    <property type="molecule type" value="Genomic_DNA"/>
</dbReference>
<dbReference type="Pfam" id="PF07676">
    <property type="entry name" value="PD40"/>
    <property type="match status" value="2"/>
</dbReference>
<dbReference type="KEGG" id="psu:Psesu_2831"/>
<gene>
    <name evidence="2" type="ordered locus">Psesu_2831</name>
</gene>
<evidence type="ECO:0000313" key="3">
    <source>
        <dbReference type="Proteomes" id="UP000008632"/>
    </source>
</evidence>
<protein>
    <submittedName>
        <fullName evidence="2">WD40-like beta Propeller containing protein</fullName>
    </submittedName>
</protein>